<keyword evidence="2" id="KW-1185">Reference proteome</keyword>
<accession>A0A1G5AH49</accession>
<dbReference type="Proteomes" id="UP000198870">
    <property type="component" value="Unassembled WGS sequence"/>
</dbReference>
<dbReference type="STRING" id="419481.SAMN05216233_101181"/>
<organism evidence="1 2">
    <name type="scientific">Desulfoluna spongiiphila</name>
    <dbReference type="NCBI Taxonomy" id="419481"/>
    <lineage>
        <taxon>Bacteria</taxon>
        <taxon>Pseudomonadati</taxon>
        <taxon>Thermodesulfobacteriota</taxon>
        <taxon>Desulfobacteria</taxon>
        <taxon>Desulfobacterales</taxon>
        <taxon>Desulfolunaceae</taxon>
        <taxon>Desulfoluna</taxon>
    </lineage>
</organism>
<evidence type="ECO:0000313" key="1">
    <source>
        <dbReference type="EMBL" id="SCX77213.1"/>
    </source>
</evidence>
<evidence type="ECO:0000313" key="2">
    <source>
        <dbReference type="Proteomes" id="UP000198870"/>
    </source>
</evidence>
<gene>
    <name evidence="1" type="ORF">SAMN05216233_101181</name>
</gene>
<proteinExistence type="predicted"/>
<dbReference type="EMBL" id="FMUX01000001">
    <property type="protein sequence ID" value="SCX77213.1"/>
    <property type="molecule type" value="Genomic_DNA"/>
</dbReference>
<reference evidence="1 2" key="1">
    <citation type="submission" date="2016-10" db="EMBL/GenBank/DDBJ databases">
        <authorList>
            <person name="de Groot N.N."/>
        </authorList>
    </citation>
    <scope>NUCLEOTIDE SEQUENCE [LARGE SCALE GENOMIC DNA]</scope>
    <source>
        <strain evidence="1 2">AA1</strain>
    </source>
</reference>
<protein>
    <submittedName>
        <fullName evidence="1">Uncharacterized protein</fullName>
    </submittedName>
</protein>
<name>A0A1G5AH49_9BACT</name>
<sequence>MISSDEPVWGSDHRKKKRLKEILEKLNRAEVIARGLGIEPHEIVRLKEEGLRELDRQKYW</sequence>
<dbReference type="AlphaFoldDB" id="A0A1G5AH49"/>
<dbReference type="RefSeq" id="WP_139163794.1">
    <property type="nucleotide sequence ID" value="NZ_FMUX01000001.1"/>
</dbReference>